<dbReference type="Proteomes" id="UP001388673">
    <property type="component" value="Unassembled WGS sequence"/>
</dbReference>
<evidence type="ECO:0000256" key="1">
    <source>
        <dbReference type="SAM" id="MobiDB-lite"/>
    </source>
</evidence>
<name>A0AAW0YWA7_9TREE</name>
<feature type="transmembrane region" description="Helical" evidence="2">
    <location>
        <begin position="241"/>
        <end position="261"/>
    </location>
</feature>
<feature type="transmembrane region" description="Helical" evidence="2">
    <location>
        <begin position="273"/>
        <end position="292"/>
    </location>
</feature>
<keyword evidence="2" id="KW-0472">Membrane</keyword>
<feature type="region of interest" description="Disordered" evidence="1">
    <location>
        <begin position="364"/>
        <end position="402"/>
    </location>
</feature>
<sequence length="402" mass="44634">MSMNTPIVKQINRVSKRDLGELIYLYLHTTPRDLTFSSALAAAIEDVVLGSVLLQITRYLPSFWRSDPIWALCGIVFGMMVCLGQFAMNLWQTHRLIDKAATALTEVVVADVKANMGVLTVIGLMNAVAAGYFAQRAWNMAGKKVWLACPLILGIFSSLGLSFGVAIKGLLLPSLAGEPSNARLMQYKDWLDTDNRLVVIWTAISLVKDILVCGLMTIMLLKSKDEIQQRERTLFRLLLRLTYETMFGPVAINVINLAVVVDQGATFAGYSRIVSWVLGPIYFSSILQSLNYRKDVQQILQVQPQRRQSHGMSSILKRSTEREPSPIPLSSIDLGHKGVLDRRQLRKSEEGCGSDKEVRLHYVTGHGSPRSNMATTADLEMRERSPSPDVSIVLGGEKGRRG</sequence>
<feature type="transmembrane region" description="Helical" evidence="2">
    <location>
        <begin position="145"/>
        <end position="167"/>
    </location>
</feature>
<keyword evidence="4" id="KW-1185">Reference proteome</keyword>
<feature type="region of interest" description="Disordered" evidence="1">
    <location>
        <begin position="308"/>
        <end position="328"/>
    </location>
</feature>
<feature type="transmembrane region" description="Helical" evidence="2">
    <location>
        <begin position="69"/>
        <end position="88"/>
    </location>
</feature>
<feature type="transmembrane region" description="Helical" evidence="2">
    <location>
        <begin position="114"/>
        <end position="133"/>
    </location>
</feature>
<organism evidence="3 4">
    <name type="scientific">Kwoniella newhampshirensis</name>
    <dbReference type="NCBI Taxonomy" id="1651941"/>
    <lineage>
        <taxon>Eukaryota</taxon>
        <taxon>Fungi</taxon>
        <taxon>Dikarya</taxon>
        <taxon>Basidiomycota</taxon>
        <taxon>Agaricomycotina</taxon>
        <taxon>Tremellomycetes</taxon>
        <taxon>Tremellales</taxon>
        <taxon>Cryptococcaceae</taxon>
        <taxon>Kwoniella</taxon>
    </lineage>
</organism>
<comment type="caution">
    <text evidence="3">The sequence shown here is derived from an EMBL/GenBank/DDBJ whole genome shotgun (WGS) entry which is preliminary data.</text>
</comment>
<dbReference type="PANTHER" id="PTHR40465">
    <property type="entry name" value="CHROMOSOME 1, WHOLE GENOME SHOTGUN SEQUENCE"/>
    <property type="match status" value="1"/>
</dbReference>
<protein>
    <submittedName>
        <fullName evidence="3">Uncharacterized protein</fullName>
    </submittedName>
</protein>
<dbReference type="EMBL" id="JBCAWK010000010">
    <property type="protein sequence ID" value="KAK8847585.1"/>
    <property type="molecule type" value="Genomic_DNA"/>
</dbReference>
<feature type="transmembrane region" description="Helical" evidence="2">
    <location>
        <begin position="198"/>
        <end position="221"/>
    </location>
</feature>
<dbReference type="PANTHER" id="PTHR40465:SF1">
    <property type="entry name" value="DUF6534 DOMAIN-CONTAINING PROTEIN"/>
    <property type="match status" value="1"/>
</dbReference>
<keyword evidence="2" id="KW-0812">Transmembrane</keyword>
<dbReference type="RefSeq" id="XP_066801103.1">
    <property type="nucleotide sequence ID" value="XM_066948535.1"/>
</dbReference>
<accession>A0AAW0YWA7</accession>
<gene>
    <name evidence="3" type="ORF">IAR55_005444</name>
</gene>
<evidence type="ECO:0000313" key="4">
    <source>
        <dbReference type="Proteomes" id="UP001388673"/>
    </source>
</evidence>
<dbReference type="AlphaFoldDB" id="A0AAW0YWA7"/>
<dbReference type="KEGG" id="kne:92182702"/>
<evidence type="ECO:0000313" key="3">
    <source>
        <dbReference type="EMBL" id="KAK8847585.1"/>
    </source>
</evidence>
<feature type="transmembrane region" description="Helical" evidence="2">
    <location>
        <begin position="34"/>
        <end position="57"/>
    </location>
</feature>
<dbReference type="GeneID" id="92182702"/>
<evidence type="ECO:0000256" key="2">
    <source>
        <dbReference type="SAM" id="Phobius"/>
    </source>
</evidence>
<reference evidence="3 4" key="1">
    <citation type="journal article" date="2024" name="bioRxiv">
        <title>Comparative genomics of Cryptococcus and Kwoniella reveals pathogenesis evolution and contrasting karyotype dynamics via intercentromeric recombination or chromosome fusion.</title>
        <authorList>
            <person name="Coelho M.A."/>
            <person name="David-Palma M."/>
            <person name="Shea T."/>
            <person name="Bowers K."/>
            <person name="McGinley-Smith S."/>
            <person name="Mohammad A.W."/>
            <person name="Gnirke A."/>
            <person name="Yurkov A.M."/>
            <person name="Nowrousian M."/>
            <person name="Sun S."/>
            <person name="Cuomo C.A."/>
            <person name="Heitman J."/>
        </authorList>
    </citation>
    <scope>NUCLEOTIDE SEQUENCE [LARGE SCALE GENOMIC DNA]</scope>
    <source>
        <strain evidence="3 4">CBS 13917</strain>
    </source>
</reference>
<proteinExistence type="predicted"/>
<keyword evidence="2" id="KW-1133">Transmembrane helix</keyword>